<name>A0AAV4SXW7_9ARAC</name>
<gene>
    <name evidence="1" type="primary">AVEN_247103_1</name>
    <name evidence="1" type="ORF">CDAR_446431</name>
</gene>
<reference evidence="1 2" key="1">
    <citation type="submission" date="2021-06" db="EMBL/GenBank/DDBJ databases">
        <title>Caerostris darwini draft genome.</title>
        <authorList>
            <person name="Kono N."/>
            <person name="Arakawa K."/>
        </authorList>
    </citation>
    <scope>NUCLEOTIDE SEQUENCE [LARGE SCALE GENOMIC DNA]</scope>
</reference>
<protein>
    <submittedName>
        <fullName evidence="1">Uncharacterized protein</fullName>
    </submittedName>
</protein>
<proteinExistence type="predicted"/>
<accession>A0AAV4SXW7</accession>
<sequence>MARPRGTKFTYLTNNLENDEIIDFWDLNVNFQLRIAKYVNSWKINQEKSQLLFYKLDVTGSPMITVSIKITKYLEVQVFIRNNRIEDAYLETFLDSNCLLKYWNQLKKLLKFFGSDAVSTLKHSIDFYIAEAFDNLCNCLDNLAGEDDTKSLRDKLQFLINQVGLLRCNIYSEYTVEVAFSIYLCSSSCYKEIENSGCLSIPTEKELLKLIEKSSVKKG</sequence>
<evidence type="ECO:0000313" key="2">
    <source>
        <dbReference type="Proteomes" id="UP001054837"/>
    </source>
</evidence>
<dbReference type="AlphaFoldDB" id="A0AAV4SXW7"/>
<comment type="caution">
    <text evidence="1">The sequence shown here is derived from an EMBL/GenBank/DDBJ whole genome shotgun (WGS) entry which is preliminary data.</text>
</comment>
<organism evidence="1 2">
    <name type="scientific">Caerostris darwini</name>
    <dbReference type="NCBI Taxonomy" id="1538125"/>
    <lineage>
        <taxon>Eukaryota</taxon>
        <taxon>Metazoa</taxon>
        <taxon>Ecdysozoa</taxon>
        <taxon>Arthropoda</taxon>
        <taxon>Chelicerata</taxon>
        <taxon>Arachnida</taxon>
        <taxon>Araneae</taxon>
        <taxon>Araneomorphae</taxon>
        <taxon>Entelegynae</taxon>
        <taxon>Araneoidea</taxon>
        <taxon>Araneidae</taxon>
        <taxon>Caerostris</taxon>
    </lineage>
</organism>
<dbReference type="EMBL" id="BPLQ01008444">
    <property type="protein sequence ID" value="GIY37362.1"/>
    <property type="molecule type" value="Genomic_DNA"/>
</dbReference>
<dbReference type="Proteomes" id="UP001054837">
    <property type="component" value="Unassembled WGS sequence"/>
</dbReference>
<keyword evidence="2" id="KW-1185">Reference proteome</keyword>
<evidence type="ECO:0000313" key="1">
    <source>
        <dbReference type="EMBL" id="GIY37362.1"/>
    </source>
</evidence>